<dbReference type="OrthoDB" id="6434340at2759"/>
<name>A0A8X6QIT5_NEPPI</name>
<feature type="compositionally biased region" description="Basic and acidic residues" evidence="1">
    <location>
        <begin position="61"/>
        <end position="70"/>
    </location>
</feature>
<feature type="compositionally biased region" description="Pro residues" evidence="1">
    <location>
        <begin position="144"/>
        <end position="157"/>
    </location>
</feature>
<feature type="region of interest" description="Disordered" evidence="1">
    <location>
        <begin position="1"/>
        <end position="20"/>
    </location>
</feature>
<feature type="region of interest" description="Disordered" evidence="1">
    <location>
        <begin position="139"/>
        <end position="181"/>
    </location>
</feature>
<gene>
    <name evidence="2" type="primary">AVEN_67089_1</name>
    <name evidence="2" type="ORF">NPIL_297081</name>
</gene>
<evidence type="ECO:0000256" key="1">
    <source>
        <dbReference type="SAM" id="MobiDB-lite"/>
    </source>
</evidence>
<organism evidence="2 3">
    <name type="scientific">Nephila pilipes</name>
    <name type="common">Giant wood spider</name>
    <name type="synonym">Nephila maculata</name>
    <dbReference type="NCBI Taxonomy" id="299642"/>
    <lineage>
        <taxon>Eukaryota</taxon>
        <taxon>Metazoa</taxon>
        <taxon>Ecdysozoa</taxon>
        <taxon>Arthropoda</taxon>
        <taxon>Chelicerata</taxon>
        <taxon>Arachnida</taxon>
        <taxon>Araneae</taxon>
        <taxon>Araneomorphae</taxon>
        <taxon>Entelegynae</taxon>
        <taxon>Araneoidea</taxon>
        <taxon>Nephilidae</taxon>
        <taxon>Nephila</taxon>
    </lineage>
</organism>
<evidence type="ECO:0000313" key="3">
    <source>
        <dbReference type="Proteomes" id="UP000887013"/>
    </source>
</evidence>
<feature type="region of interest" description="Disordered" evidence="1">
    <location>
        <begin position="53"/>
        <end position="79"/>
    </location>
</feature>
<dbReference type="AlphaFoldDB" id="A0A8X6QIT5"/>
<protein>
    <submittedName>
        <fullName evidence="2">Uncharacterized protein</fullName>
    </submittedName>
</protein>
<dbReference type="EMBL" id="BMAW01129190">
    <property type="protein sequence ID" value="GFU29297.1"/>
    <property type="molecule type" value="Genomic_DNA"/>
</dbReference>
<reference evidence="2" key="1">
    <citation type="submission" date="2020-08" db="EMBL/GenBank/DDBJ databases">
        <title>Multicomponent nature underlies the extraordinary mechanical properties of spider dragline silk.</title>
        <authorList>
            <person name="Kono N."/>
            <person name="Nakamura H."/>
            <person name="Mori M."/>
            <person name="Yoshida Y."/>
            <person name="Ohtoshi R."/>
            <person name="Malay A.D."/>
            <person name="Moran D.A.P."/>
            <person name="Tomita M."/>
            <person name="Numata K."/>
            <person name="Arakawa K."/>
        </authorList>
    </citation>
    <scope>NUCLEOTIDE SEQUENCE</scope>
</reference>
<comment type="caution">
    <text evidence="2">The sequence shown here is derived from an EMBL/GenBank/DDBJ whole genome shotgun (WGS) entry which is preliminary data.</text>
</comment>
<evidence type="ECO:0000313" key="2">
    <source>
        <dbReference type="EMBL" id="GFU29297.1"/>
    </source>
</evidence>
<sequence>MSSDAERNDSSKDPISSLDSVSKRIEDLEMRVGEVLNKQEQMQDALEALKAEFFLEGEEEQSSKEEKSSDVEFPEDSQFTEDLKRILEDMLNAQRTWMENVKDMSKVSQGVKALNVFKDIEKDLCERLRYLESAKSLIEGPLFEEPPPPPPPPPPPEEPPEPEKKKKPGKKDKKSKKTPKK</sequence>
<feature type="compositionally biased region" description="Basic residues" evidence="1">
    <location>
        <begin position="165"/>
        <end position="181"/>
    </location>
</feature>
<accession>A0A8X6QIT5</accession>
<proteinExistence type="predicted"/>
<dbReference type="Proteomes" id="UP000887013">
    <property type="component" value="Unassembled WGS sequence"/>
</dbReference>
<keyword evidence="3" id="KW-1185">Reference proteome</keyword>
<feature type="compositionally biased region" description="Basic and acidic residues" evidence="1">
    <location>
        <begin position="1"/>
        <end position="12"/>
    </location>
</feature>